<dbReference type="InterPro" id="IPR050469">
    <property type="entry name" value="Diguanylate_Cyclase"/>
</dbReference>
<dbReference type="GO" id="GO:0052621">
    <property type="term" value="F:diguanylate cyclase activity"/>
    <property type="evidence" value="ECO:0007669"/>
    <property type="project" value="UniProtKB-EC"/>
</dbReference>
<comment type="caution">
    <text evidence="4">The sequence shown here is derived from an EMBL/GenBank/DDBJ whole genome shotgun (WGS) entry which is preliminary data.</text>
</comment>
<keyword evidence="3" id="KW-0418">Kinase</keyword>
<dbReference type="CDD" id="cd01949">
    <property type="entry name" value="GGDEF"/>
    <property type="match status" value="1"/>
</dbReference>
<dbReference type="SUPFAM" id="SSF55781">
    <property type="entry name" value="GAF domain-like"/>
    <property type="match status" value="2"/>
</dbReference>
<dbReference type="InterPro" id="IPR000014">
    <property type="entry name" value="PAS"/>
</dbReference>
<keyword evidence="2" id="KW-0808">Transferase</keyword>
<dbReference type="GO" id="GO:0005886">
    <property type="term" value="C:plasma membrane"/>
    <property type="evidence" value="ECO:0007669"/>
    <property type="project" value="TreeGrafter"/>
</dbReference>
<reference evidence="4" key="1">
    <citation type="journal article" date="2020" name="mSystems">
        <title>Genome- and Community-Level Interaction Insights into Carbon Utilization and Element Cycling Functions of Hydrothermarchaeota in Hydrothermal Sediment.</title>
        <authorList>
            <person name="Zhou Z."/>
            <person name="Liu Y."/>
            <person name="Xu W."/>
            <person name="Pan J."/>
            <person name="Luo Z.H."/>
            <person name="Li M."/>
        </authorList>
    </citation>
    <scope>NUCLEOTIDE SEQUENCE [LARGE SCALE GENOMIC DNA]</scope>
    <source>
        <strain evidence="4">SpSt-222</strain>
    </source>
</reference>
<dbReference type="GO" id="GO:1902201">
    <property type="term" value="P:negative regulation of bacterial-type flagellum-dependent cell motility"/>
    <property type="evidence" value="ECO:0007669"/>
    <property type="project" value="TreeGrafter"/>
</dbReference>
<dbReference type="InterPro" id="IPR029016">
    <property type="entry name" value="GAF-like_dom_sf"/>
</dbReference>
<dbReference type="Gene3D" id="3.30.450.40">
    <property type="match status" value="2"/>
</dbReference>
<accession>A0A7C1K523</accession>
<dbReference type="NCBIfam" id="TIGR00229">
    <property type="entry name" value="sensory_box"/>
    <property type="match status" value="1"/>
</dbReference>
<dbReference type="SUPFAM" id="SSF52172">
    <property type="entry name" value="CheY-like"/>
    <property type="match status" value="1"/>
</dbReference>
<dbReference type="PANTHER" id="PTHR45138">
    <property type="entry name" value="REGULATORY COMPONENTS OF SENSORY TRANSDUCTION SYSTEM"/>
    <property type="match status" value="1"/>
</dbReference>
<sequence length="777" mass="86718">MEVRSVEPRSRAPRNEATSVERSSDLDLIIIDQDPVRRAAVARLAEALGVGQVVTLEEWPESFTSALVEKPTVVLVDGALLSRHALDLSTQARSGLLFVAMVHGESGTTPEFLAAGFGAVLYDPITVVDLERIVALARSVLARERDRERRQLVKLHALRQVEADLTLLAELTPEWLMQSLRLLQRILEVPALAVWRVDWENDTLLNAGAVGLPAAFVREVERQAHGRAAELVHRVLESAVRPVDMREGSNDERVVTAPEIRRETGLEAGVVVPIRRAGRVVALLSVYLRRMEDFDRADMQLYDSAAEALAVAWTVAETRRELLLNQQLYRALVEEQPVGIVLCAMDGSVRLANGSAARLLGYERPERLIGVRLPEVVRTLAPLPWDEWCQRPVGAPSVGAVIPVLSLDKRLRIIEFHARIVELPGTGARWEPQVQLVLQDVTLERRRLMELELLHDLTRMVSEDRNLDAAFQIVADRLQREFGYGLVGLALLSPDGSRFVGRAVRVEGGLTYNEWRADRGVTGRAVRENRAQFVVDVRQDPDYFDPQPDVQMESEVVAVLRRNGEPIGVLNIESRRGHRLDQEDLRLALNVAVHLELLMRQVELTEQLERQALSDPLTGLPNRRALLEHLRRALRDRRVESVVVILIDFDGFKTLNDEKGHLFGDSMLQAVAQRLAQSLRPSDLVARYGGDEFAVVLADVDLQVAEEVAERLRQRIAGSPFQVHDQLVNLTISLGIAAYPQHGDTPDMLLRAADEALYAAKRRGGNAVALADKHTAH</sequence>
<dbReference type="SUPFAM" id="SSF55785">
    <property type="entry name" value="PYP-like sensor domain (PAS domain)"/>
    <property type="match status" value="1"/>
</dbReference>
<dbReference type="NCBIfam" id="TIGR00254">
    <property type="entry name" value="GGDEF"/>
    <property type="match status" value="1"/>
</dbReference>
<evidence type="ECO:0000256" key="3">
    <source>
        <dbReference type="ARBA" id="ARBA00022777"/>
    </source>
</evidence>
<dbReference type="AlphaFoldDB" id="A0A7C1K523"/>
<gene>
    <name evidence="4" type="ORF">ENP47_01170</name>
</gene>
<dbReference type="PANTHER" id="PTHR45138:SF24">
    <property type="entry name" value="DIGUANYLATE CYCLASE DGCC-RELATED"/>
    <property type="match status" value="1"/>
</dbReference>
<dbReference type="SMART" id="SM00267">
    <property type="entry name" value="GGDEF"/>
    <property type="match status" value="1"/>
</dbReference>
<dbReference type="Gene3D" id="3.30.70.270">
    <property type="match status" value="1"/>
</dbReference>
<evidence type="ECO:0000256" key="1">
    <source>
        <dbReference type="ARBA" id="ARBA00012528"/>
    </source>
</evidence>
<dbReference type="GO" id="GO:0016301">
    <property type="term" value="F:kinase activity"/>
    <property type="evidence" value="ECO:0007669"/>
    <property type="project" value="UniProtKB-KW"/>
</dbReference>
<dbReference type="Pfam" id="PF01590">
    <property type="entry name" value="GAF"/>
    <property type="match status" value="1"/>
</dbReference>
<dbReference type="Pfam" id="PF13185">
    <property type="entry name" value="GAF_2"/>
    <property type="match status" value="1"/>
</dbReference>
<dbReference type="InterPro" id="IPR003018">
    <property type="entry name" value="GAF"/>
</dbReference>
<dbReference type="EMBL" id="DSJL01000001">
    <property type="protein sequence ID" value="HEF64216.1"/>
    <property type="molecule type" value="Genomic_DNA"/>
</dbReference>
<name>A0A7C1K523_THERO</name>
<evidence type="ECO:0000313" key="4">
    <source>
        <dbReference type="EMBL" id="HEF64216.1"/>
    </source>
</evidence>
<dbReference type="InterPro" id="IPR043128">
    <property type="entry name" value="Rev_trsase/Diguanyl_cyclase"/>
</dbReference>
<dbReference type="PROSITE" id="PS50887">
    <property type="entry name" value="GGDEF"/>
    <property type="match status" value="1"/>
</dbReference>
<evidence type="ECO:0000256" key="2">
    <source>
        <dbReference type="ARBA" id="ARBA00022679"/>
    </source>
</evidence>
<dbReference type="Pfam" id="PF13188">
    <property type="entry name" value="PAS_8"/>
    <property type="match status" value="1"/>
</dbReference>
<dbReference type="PROSITE" id="PS50112">
    <property type="entry name" value="PAS"/>
    <property type="match status" value="1"/>
</dbReference>
<dbReference type="InterPro" id="IPR035965">
    <property type="entry name" value="PAS-like_dom_sf"/>
</dbReference>
<dbReference type="EC" id="2.7.7.65" evidence="1"/>
<proteinExistence type="predicted"/>
<dbReference type="GO" id="GO:0043709">
    <property type="term" value="P:cell adhesion involved in single-species biofilm formation"/>
    <property type="evidence" value="ECO:0007669"/>
    <property type="project" value="TreeGrafter"/>
</dbReference>
<dbReference type="InterPro" id="IPR000160">
    <property type="entry name" value="GGDEF_dom"/>
</dbReference>
<dbReference type="InterPro" id="IPR029787">
    <property type="entry name" value="Nucleotide_cyclase"/>
</dbReference>
<dbReference type="Pfam" id="PF00990">
    <property type="entry name" value="GGDEF"/>
    <property type="match status" value="1"/>
</dbReference>
<protein>
    <recommendedName>
        <fullName evidence="1">diguanylate cyclase</fullName>
        <ecNumber evidence="1">2.7.7.65</ecNumber>
    </recommendedName>
</protein>
<dbReference type="FunFam" id="3.30.70.270:FF:000001">
    <property type="entry name" value="Diguanylate cyclase domain protein"/>
    <property type="match status" value="1"/>
</dbReference>
<dbReference type="SUPFAM" id="SSF55073">
    <property type="entry name" value="Nucleotide cyclase"/>
    <property type="match status" value="1"/>
</dbReference>
<organism evidence="4">
    <name type="scientific">Thermomicrobium roseum</name>
    <dbReference type="NCBI Taxonomy" id="500"/>
    <lineage>
        <taxon>Bacteria</taxon>
        <taxon>Pseudomonadati</taxon>
        <taxon>Thermomicrobiota</taxon>
        <taxon>Thermomicrobia</taxon>
        <taxon>Thermomicrobiales</taxon>
        <taxon>Thermomicrobiaceae</taxon>
        <taxon>Thermomicrobium</taxon>
    </lineage>
</organism>
<dbReference type="SMART" id="SM00091">
    <property type="entry name" value="PAS"/>
    <property type="match status" value="1"/>
</dbReference>
<dbReference type="SMART" id="SM00065">
    <property type="entry name" value="GAF"/>
    <property type="match status" value="2"/>
</dbReference>
<dbReference type="Gene3D" id="3.30.450.20">
    <property type="entry name" value="PAS domain"/>
    <property type="match status" value="1"/>
</dbReference>
<dbReference type="InterPro" id="IPR011006">
    <property type="entry name" value="CheY-like_superfamily"/>
</dbReference>